<organism evidence="2 3">
    <name type="scientific">Methylocapsa polymorpha</name>
    <dbReference type="NCBI Taxonomy" id="3080828"/>
    <lineage>
        <taxon>Bacteria</taxon>
        <taxon>Pseudomonadati</taxon>
        <taxon>Pseudomonadota</taxon>
        <taxon>Alphaproteobacteria</taxon>
        <taxon>Hyphomicrobiales</taxon>
        <taxon>Beijerinckiaceae</taxon>
        <taxon>Methylocapsa</taxon>
    </lineage>
</organism>
<gene>
    <name evidence="2" type="ORF">RZS28_10760</name>
</gene>
<reference evidence="2 3" key="1">
    <citation type="submission" date="2023-10" db="EMBL/GenBank/DDBJ databases">
        <title>Novel methanotroph of the genus Methylocapsa from a subarctic wetland.</title>
        <authorList>
            <person name="Belova S.E."/>
            <person name="Oshkin I.Y."/>
            <person name="Miroshnikov K."/>
            <person name="Dedysh S.N."/>
        </authorList>
    </citation>
    <scope>NUCLEOTIDE SEQUENCE [LARGE SCALE GENOMIC DNA]</scope>
    <source>
        <strain evidence="2 3">RX1</strain>
    </source>
</reference>
<dbReference type="EMBL" id="CP136862">
    <property type="protein sequence ID" value="WOJ88322.1"/>
    <property type="molecule type" value="Genomic_DNA"/>
</dbReference>
<dbReference type="RefSeq" id="WP_407337758.1">
    <property type="nucleotide sequence ID" value="NZ_CP136862.1"/>
</dbReference>
<evidence type="ECO:0000313" key="3">
    <source>
        <dbReference type="Proteomes" id="UP001626536"/>
    </source>
</evidence>
<sequence length="160" mass="18029">MTPKELMLLIESLSPSGPVTDSLTEALAARSKRPKKAWYRHQKEHWLGWLSEYDGPGAYDRKVYQGRTADFVYNHIMCPPMILWLGEGVGAPKAIVEEAANACLAAGRTLPRRCATIRTIVPWSMIEERLQALRLDCPKTEKPSRATPPKLLQSKSMNLR</sequence>
<protein>
    <submittedName>
        <fullName evidence="2">Uncharacterized protein</fullName>
    </submittedName>
</protein>
<keyword evidence="3" id="KW-1185">Reference proteome</keyword>
<proteinExistence type="predicted"/>
<dbReference type="Proteomes" id="UP001626536">
    <property type="component" value="Chromosome"/>
</dbReference>
<name>A0ABZ0HNH6_9HYPH</name>
<evidence type="ECO:0000256" key="1">
    <source>
        <dbReference type="SAM" id="MobiDB-lite"/>
    </source>
</evidence>
<accession>A0ABZ0HNH6</accession>
<evidence type="ECO:0000313" key="2">
    <source>
        <dbReference type="EMBL" id="WOJ88322.1"/>
    </source>
</evidence>
<feature type="region of interest" description="Disordered" evidence="1">
    <location>
        <begin position="138"/>
        <end position="160"/>
    </location>
</feature>